<name>A0ABP7V5W9_9ACTN</name>
<evidence type="ECO:0000313" key="3">
    <source>
        <dbReference type="Proteomes" id="UP001500683"/>
    </source>
</evidence>
<accession>A0ABP7V5W9</accession>
<feature type="domain" description="Ryanodine receptor Ryr" evidence="1">
    <location>
        <begin position="36"/>
        <end position="91"/>
    </location>
</feature>
<dbReference type="Proteomes" id="UP001500683">
    <property type="component" value="Unassembled WGS sequence"/>
</dbReference>
<evidence type="ECO:0000313" key="2">
    <source>
        <dbReference type="EMBL" id="GAA4060062.1"/>
    </source>
</evidence>
<dbReference type="Pfam" id="PF02026">
    <property type="entry name" value="RyR"/>
    <property type="match status" value="1"/>
</dbReference>
<reference evidence="3" key="1">
    <citation type="journal article" date="2019" name="Int. J. Syst. Evol. Microbiol.">
        <title>The Global Catalogue of Microorganisms (GCM) 10K type strain sequencing project: providing services to taxonomists for standard genome sequencing and annotation.</title>
        <authorList>
            <consortium name="The Broad Institute Genomics Platform"/>
            <consortium name="The Broad Institute Genome Sequencing Center for Infectious Disease"/>
            <person name="Wu L."/>
            <person name="Ma J."/>
        </authorList>
    </citation>
    <scope>NUCLEOTIDE SEQUENCE [LARGE SCALE GENOMIC DNA]</scope>
    <source>
        <strain evidence="3">JCM 16702</strain>
    </source>
</reference>
<proteinExistence type="predicted"/>
<evidence type="ECO:0000259" key="1">
    <source>
        <dbReference type="Pfam" id="PF02026"/>
    </source>
</evidence>
<comment type="caution">
    <text evidence="2">The sequence shown here is derived from an EMBL/GenBank/DDBJ whole genome shotgun (WGS) entry which is preliminary data.</text>
</comment>
<gene>
    <name evidence="2" type="ORF">GCM10022214_10900</name>
</gene>
<keyword evidence="3" id="KW-1185">Reference proteome</keyword>
<dbReference type="Gene3D" id="6.20.350.10">
    <property type="match status" value="1"/>
</dbReference>
<dbReference type="InterPro" id="IPR003032">
    <property type="entry name" value="Ryanodine_rcpt"/>
</dbReference>
<sequence>MLRISDSATRAAYAPVVLFSLSVCDLLFGHRPPPREREGDGWRFGRLRDDERKLQPDMVDWQHLSEHARDKGRDAVRALPQILADAGYQIVRLAPRRTL</sequence>
<organism evidence="2 3">
    <name type="scientific">Actinomadura miaoliensis</name>
    <dbReference type="NCBI Taxonomy" id="430685"/>
    <lineage>
        <taxon>Bacteria</taxon>
        <taxon>Bacillati</taxon>
        <taxon>Actinomycetota</taxon>
        <taxon>Actinomycetes</taxon>
        <taxon>Streptosporangiales</taxon>
        <taxon>Thermomonosporaceae</taxon>
        <taxon>Actinomadura</taxon>
    </lineage>
</organism>
<dbReference type="EMBL" id="BAAAZG010000002">
    <property type="protein sequence ID" value="GAA4060062.1"/>
    <property type="molecule type" value="Genomic_DNA"/>
</dbReference>
<protein>
    <recommendedName>
        <fullName evidence="1">Ryanodine receptor Ryr domain-containing protein</fullName>
    </recommendedName>
</protein>